<comment type="subcellular location">
    <subcellularLocation>
        <location evidence="1">Cell membrane</location>
        <topology evidence="1">Multi-pass membrane protein</topology>
    </subcellularLocation>
</comment>
<keyword evidence="5 7" id="KW-1133">Transmembrane helix</keyword>
<feature type="transmembrane region" description="Helical" evidence="7">
    <location>
        <begin position="88"/>
        <end position="113"/>
    </location>
</feature>
<dbReference type="EMBL" id="JAFBFH010000015">
    <property type="protein sequence ID" value="MBM7715485.1"/>
    <property type="molecule type" value="Genomic_DNA"/>
</dbReference>
<evidence type="ECO:0000256" key="7">
    <source>
        <dbReference type="SAM" id="Phobius"/>
    </source>
</evidence>
<dbReference type="InterPro" id="IPR011701">
    <property type="entry name" value="MFS"/>
</dbReference>
<sequence length="406" mass="44222">MKHLFSNRAFVFLMLSDLMQNIGIWIRNMALLFFVMEKSGGNPVAVSLLTIIEYAPIFLFSIVGGVLADRWRPRRTMLWGDILSFLSILLILFVVLAGYWQAVFMVTLVSAIVSQFSQPSSMKIIKRCLPDEHVPAATALSQTMMSLFVIVGPIMGTAIFQMVGLEASLISLLVIFGGSALFIALIPSSVDVTASDNDSSGSFMKDLSDGMKYVRSHQMLKIMMCVYVILALGAGLVQPLDIFVITERLDLNMTDVQWFTALDGFGMLVGGITAAVVTGKLKGSTLMFIGLAFLGVSTFVEVLSVWPVLTGTMRFLTGFLLALAETALMAVMIRQVDEKFVGRLNGLMTPIFIALLLIGSGSAGVFMVSTSIFAVYFTAGVLFLLASFISLKLPFSSEVRKDVNVI</sequence>
<dbReference type="PANTHER" id="PTHR43266">
    <property type="entry name" value="MACROLIDE-EFFLUX PROTEIN"/>
    <property type="match status" value="1"/>
</dbReference>
<feature type="transmembrane region" description="Helical" evidence="7">
    <location>
        <begin position="373"/>
        <end position="391"/>
    </location>
</feature>
<feature type="transmembrane region" description="Helical" evidence="7">
    <location>
        <begin position="134"/>
        <end position="155"/>
    </location>
</feature>
<feature type="transmembrane region" description="Helical" evidence="7">
    <location>
        <begin position="345"/>
        <end position="367"/>
    </location>
</feature>
<evidence type="ECO:0000313" key="8">
    <source>
        <dbReference type="EMBL" id="MBM7715485.1"/>
    </source>
</evidence>
<feature type="transmembrane region" description="Helical" evidence="7">
    <location>
        <begin position="46"/>
        <end position="68"/>
    </location>
</feature>
<name>A0ABS2R7W3_9BACI</name>
<feature type="transmembrane region" description="Helical" evidence="7">
    <location>
        <begin position="286"/>
        <end position="309"/>
    </location>
</feature>
<evidence type="ECO:0000313" key="9">
    <source>
        <dbReference type="Proteomes" id="UP000823485"/>
    </source>
</evidence>
<dbReference type="CDD" id="cd06173">
    <property type="entry name" value="MFS_MefA_like"/>
    <property type="match status" value="1"/>
</dbReference>
<evidence type="ECO:0000256" key="3">
    <source>
        <dbReference type="ARBA" id="ARBA00022475"/>
    </source>
</evidence>
<dbReference type="Pfam" id="PF07690">
    <property type="entry name" value="MFS_1"/>
    <property type="match status" value="1"/>
</dbReference>
<organism evidence="8 9">
    <name type="scientific">Siminovitchia thermophila</name>
    <dbReference type="NCBI Taxonomy" id="1245522"/>
    <lineage>
        <taxon>Bacteria</taxon>
        <taxon>Bacillati</taxon>
        <taxon>Bacillota</taxon>
        <taxon>Bacilli</taxon>
        <taxon>Bacillales</taxon>
        <taxon>Bacillaceae</taxon>
        <taxon>Siminovitchia</taxon>
    </lineage>
</organism>
<feature type="transmembrane region" description="Helical" evidence="7">
    <location>
        <begin position="315"/>
        <end position="333"/>
    </location>
</feature>
<accession>A0ABS2R7W3</accession>
<comment type="caution">
    <text evidence="8">The sequence shown here is derived from an EMBL/GenBank/DDBJ whole genome shotgun (WGS) entry which is preliminary data.</text>
</comment>
<protein>
    <submittedName>
        <fullName evidence="8">MFS family permease</fullName>
    </submittedName>
</protein>
<feature type="transmembrane region" description="Helical" evidence="7">
    <location>
        <begin position="167"/>
        <end position="186"/>
    </location>
</feature>
<evidence type="ECO:0000256" key="2">
    <source>
        <dbReference type="ARBA" id="ARBA00022448"/>
    </source>
</evidence>
<gene>
    <name evidence="8" type="ORF">JOC94_002473</name>
</gene>
<dbReference type="Gene3D" id="1.20.1250.20">
    <property type="entry name" value="MFS general substrate transporter like domains"/>
    <property type="match status" value="1"/>
</dbReference>
<proteinExistence type="predicted"/>
<dbReference type="RefSeq" id="WP_077113837.1">
    <property type="nucleotide sequence ID" value="NZ_JAFBFH010000015.1"/>
</dbReference>
<evidence type="ECO:0000256" key="4">
    <source>
        <dbReference type="ARBA" id="ARBA00022692"/>
    </source>
</evidence>
<keyword evidence="6 7" id="KW-0472">Membrane</keyword>
<dbReference type="InterPro" id="IPR036259">
    <property type="entry name" value="MFS_trans_sf"/>
</dbReference>
<feature type="transmembrane region" description="Helical" evidence="7">
    <location>
        <begin position="219"/>
        <end position="238"/>
    </location>
</feature>
<reference evidence="8 9" key="1">
    <citation type="submission" date="2021-01" db="EMBL/GenBank/DDBJ databases">
        <title>Genomic Encyclopedia of Type Strains, Phase IV (KMG-IV): sequencing the most valuable type-strain genomes for metagenomic binning, comparative biology and taxonomic classification.</title>
        <authorList>
            <person name="Goeker M."/>
        </authorList>
    </citation>
    <scope>NUCLEOTIDE SEQUENCE [LARGE SCALE GENOMIC DNA]</scope>
    <source>
        <strain evidence="8 9">DSM 105453</strain>
    </source>
</reference>
<feature type="transmembrane region" description="Helical" evidence="7">
    <location>
        <begin position="258"/>
        <end position="279"/>
    </location>
</feature>
<feature type="transmembrane region" description="Helical" evidence="7">
    <location>
        <begin position="12"/>
        <end position="34"/>
    </location>
</feature>
<evidence type="ECO:0000256" key="5">
    <source>
        <dbReference type="ARBA" id="ARBA00022989"/>
    </source>
</evidence>
<keyword evidence="2" id="KW-0813">Transport</keyword>
<evidence type="ECO:0000256" key="6">
    <source>
        <dbReference type="ARBA" id="ARBA00023136"/>
    </source>
</evidence>
<keyword evidence="4 7" id="KW-0812">Transmembrane</keyword>
<evidence type="ECO:0000256" key="1">
    <source>
        <dbReference type="ARBA" id="ARBA00004651"/>
    </source>
</evidence>
<keyword evidence="3" id="KW-1003">Cell membrane</keyword>
<dbReference type="PANTHER" id="PTHR43266:SF8">
    <property type="entry name" value="MACROLIDE-EFFLUX PROTEIN"/>
    <property type="match status" value="1"/>
</dbReference>
<dbReference type="Proteomes" id="UP000823485">
    <property type="component" value="Unassembled WGS sequence"/>
</dbReference>
<keyword evidence="9" id="KW-1185">Reference proteome</keyword>
<dbReference type="SUPFAM" id="SSF103473">
    <property type="entry name" value="MFS general substrate transporter"/>
    <property type="match status" value="1"/>
</dbReference>